<reference evidence="5" key="1">
    <citation type="submission" date="2020-08" db="EMBL/GenBank/DDBJ databases">
        <title>Genomic Encyclopedia of Type Strains, Phase III (KMG-III): the genomes of soil and plant-associated and newly described type strains.</title>
        <authorList>
            <person name="Whitman W."/>
        </authorList>
    </citation>
    <scope>NUCLEOTIDE SEQUENCE [LARGE SCALE GENOMIC DNA]</scope>
    <source>
        <strain evidence="5">CECT 8628</strain>
    </source>
</reference>
<dbReference type="EMBL" id="JACHWX010000002">
    <property type="protein sequence ID" value="MBB3054756.1"/>
    <property type="molecule type" value="Genomic_DNA"/>
</dbReference>
<dbReference type="Gene3D" id="2.60.40.10">
    <property type="entry name" value="Immunoglobulins"/>
    <property type="match status" value="1"/>
</dbReference>
<name>A0A839SA96_9SPHI</name>
<gene>
    <name evidence="5" type="ORF">FHS11_001166</name>
</gene>
<dbReference type="Proteomes" id="UP000539265">
    <property type="component" value="Unassembled WGS sequence"/>
</dbReference>
<dbReference type="PANTHER" id="PTHR40980">
    <property type="entry name" value="PLUG DOMAIN-CONTAINING PROTEIN"/>
    <property type="match status" value="1"/>
</dbReference>
<evidence type="ECO:0000256" key="2">
    <source>
        <dbReference type="ARBA" id="ARBA00023136"/>
    </source>
</evidence>
<dbReference type="InterPro" id="IPR041700">
    <property type="entry name" value="OMP_b-brl_3"/>
</dbReference>
<evidence type="ECO:0000256" key="1">
    <source>
        <dbReference type="ARBA" id="ARBA00004442"/>
    </source>
</evidence>
<sequence length="798" mass="87793">MLLSVAAYCQPGAGKTYGFSLTVLTEKTQPADGATVTLLKDGKLLKVAIADAKGVAGFDGIADGSYIFSVTYTGYQPQTTGTYQFPGNTTAATITLQPANTTLHEVNITANRPFVEQKEGKVILNVDALASNTGATVLEVLEKSPGVTVDRNGGISLQGKTGVLVMIDDKPTYLSGDDLNNLLSSMSSAQVNQIELIANPSARYDASGNAGIINIKTKKNRVKGFNGSFTSTLGHGLYPKNSETLVLNYRNGKFNTFFSYNLNYSQYYLNLYALRKYYDGNGTLLSMLDQPAYFKGTFLNNTVKTGLDYYIDNKTTIGIVLSGTATNRDGNNTDLARWLSPAGVPDSAIFTGNKNNNTFKNGAINLNARHTISASQDIAADFDLLHYTIASNQNFDYQLQAPGGYDLLSRANIPTSINILTGKVDYTLKAGKNGKLEAGWKSSHSSTDNSAAYQNFDGAQYVNDDTKSNHFVYNETIHALYGDFEQRYDHLTIQFGARYEHTGYHADQLGNAIQKDSAFSRNYGGIFPSGFISYQVDTANSFSLSAGRRIDRPAFQVLNPFLFIINKYTYETGNPYILPQYSWNLVLSHQYKNLLTTSISYSLISNYFSQLFLADTSKQILLYSQGNVGHTYNLGLSEAVSASPFNWWSLTAQAVFNHKQLAGFNGNNYTSTINQLSVNTTNQFTIAKIYTAEITGAYTTHARNDIQELLSPTGQLSLAFSRPVLNKKATIKLSYRDIFHTNWMEGLTQFPNATEYFKELRDTRVITIAFTYRFGKAYKADKHSDTGAGDEMDRVGNG</sequence>
<comment type="caution">
    <text evidence="5">The sequence shown here is derived from an EMBL/GenBank/DDBJ whole genome shotgun (WGS) entry which is preliminary data.</text>
</comment>
<evidence type="ECO:0000256" key="3">
    <source>
        <dbReference type="ARBA" id="ARBA00023237"/>
    </source>
</evidence>
<dbReference type="InterPro" id="IPR036942">
    <property type="entry name" value="Beta-barrel_TonB_sf"/>
</dbReference>
<organism evidence="5 6">
    <name type="scientific">Mucilaginibacter gotjawali</name>
    <dbReference type="NCBI Taxonomy" id="1550579"/>
    <lineage>
        <taxon>Bacteria</taxon>
        <taxon>Pseudomonadati</taxon>
        <taxon>Bacteroidota</taxon>
        <taxon>Sphingobacteriia</taxon>
        <taxon>Sphingobacteriales</taxon>
        <taxon>Sphingobacteriaceae</taxon>
        <taxon>Mucilaginibacter</taxon>
    </lineage>
</organism>
<evidence type="ECO:0000259" key="4">
    <source>
        <dbReference type="Pfam" id="PF14905"/>
    </source>
</evidence>
<comment type="subcellular location">
    <subcellularLocation>
        <location evidence="1">Cell outer membrane</location>
    </subcellularLocation>
</comment>
<protein>
    <recommendedName>
        <fullName evidence="4">Outer membrane protein beta-barrel domain-containing protein</fullName>
    </recommendedName>
</protein>
<proteinExistence type="predicted"/>
<dbReference type="GO" id="GO:0009279">
    <property type="term" value="C:cell outer membrane"/>
    <property type="evidence" value="ECO:0007669"/>
    <property type="project" value="UniProtKB-SubCell"/>
</dbReference>
<dbReference type="Gene3D" id="2.40.170.20">
    <property type="entry name" value="TonB-dependent receptor, beta-barrel domain"/>
    <property type="match status" value="1"/>
</dbReference>
<dbReference type="InterPro" id="IPR013783">
    <property type="entry name" value="Ig-like_fold"/>
</dbReference>
<dbReference type="SUPFAM" id="SSF49478">
    <property type="entry name" value="Cna protein B-type domain"/>
    <property type="match status" value="1"/>
</dbReference>
<dbReference type="PANTHER" id="PTHR40980:SF4">
    <property type="entry name" value="TONB-DEPENDENT RECEPTOR-LIKE BETA-BARREL DOMAIN-CONTAINING PROTEIN"/>
    <property type="match status" value="1"/>
</dbReference>
<dbReference type="SUPFAM" id="SSF56935">
    <property type="entry name" value="Porins"/>
    <property type="match status" value="1"/>
</dbReference>
<evidence type="ECO:0000313" key="6">
    <source>
        <dbReference type="Proteomes" id="UP000539265"/>
    </source>
</evidence>
<keyword evidence="2" id="KW-0472">Membrane</keyword>
<dbReference type="Gene3D" id="2.170.130.10">
    <property type="entry name" value="TonB-dependent receptor, plug domain"/>
    <property type="match status" value="1"/>
</dbReference>
<dbReference type="Pfam" id="PF14905">
    <property type="entry name" value="OMP_b-brl_3"/>
    <property type="match status" value="1"/>
</dbReference>
<feature type="domain" description="Outer membrane protein beta-barrel" evidence="4">
    <location>
        <begin position="375"/>
        <end position="772"/>
    </location>
</feature>
<dbReference type="InterPro" id="IPR037066">
    <property type="entry name" value="Plug_dom_sf"/>
</dbReference>
<keyword evidence="6" id="KW-1185">Reference proteome</keyword>
<evidence type="ECO:0000313" key="5">
    <source>
        <dbReference type="EMBL" id="MBB3054756.1"/>
    </source>
</evidence>
<dbReference type="AlphaFoldDB" id="A0A839SA96"/>
<dbReference type="RefSeq" id="WP_172885373.1">
    <property type="nucleotide sequence ID" value="NZ_AP017313.1"/>
</dbReference>
<accession>A0A839SA96</accession>
<keyword evidence="3" id="KW-0998">Cell outer membrane</keyword>